<dbReference type="GO" id="GO:0000145">
    <property type="term" value="C:exocyst"/>
    <property type="evidence" value="ECO:0007669"/>
    <property type="project" value="UniProtKB-UniRule"/>
</dbReference>
<comment type="similarity">
    <text evidence="1">Belongs to the SEC8 family.</text>
</comment>
<keyword evidence="1" id="KW-0268">Exocytosis</keyword>
<reference evidence="2" key="1">
    <citation type="journal article" date="2013" name="Nature">
        <title>Draft genome of the wheat A-genome progenitor Triticum urartu.</title>
        <authorList>
            <person name="Ling H.Q."/>
            <person name="Zhao S."/>
            <person name="Liu D."/>
            <person name="Wang J."/>
            <person name="Sun H."/>
            <person name="Zhang C."/>
            <person name="Fan H."/>
            <person name="Li D."/>
            <person name="Dong L."/>
            <person name="Tao Y."/>
            <person name="Gao C."/>
            <person name="Wu H."/>
            <person name="Li Y."/>
            <person name="Cui Y."/>
            <person name="Guo X."/>
            <person name="Zheng S."/>
            <person name="Wang B."/>
            <person name="Yu K."/>
            <person name="Liang Q."/>
            <person name="Yang W."/>
            <person name="Lou X."/>
            <person name="Chen J."/>
            <person name="Feng M."/>
            <person name="Jian J."/>
            <person name="Zhang X."/>
            <person name="Luo G."/>
            <person name="Jiang Y."/>
            <person name="Liu J."/>
            <person name="Wang Z."/>
            <person name="Sha Y."/>
            <person name="Zhang B."/>
            <person name="Wu H."/>
            <person name="Tang D."/>
            <person name="Shen Q."/>
            <person name="Xue P."/>
            <person name="Zou S."/>
            <person name="Wang X."/>
            <person name="Liu X."/>
            <person name="Wang F."/>
            <person name="Yang Y."/>
            <person name="An X."/>
            <person name="Dong Z."/>
            <person name="Zhang K."/>
            <person name="Zhang X."/>
            <person name="Luo M.C."/>
            <person name="Dvorak J."/>
            <person name="Tong Y."/>
            <person name="Wang J."/>
            <person name="Yang H."/>
            <person name="Li Z."/>
            <person name="Wang D."/>
            <person name="Zhang A."/>
            <person name="Wang J."/>
        </authorList>
    </citation>
    <scope>NUCLEOTIDE SEQUENCE</scope>
</reference>
<dbReference type="STRING" id="4572.M8A0D4"/>
<name>M8A0D4_TRIUA</name>
<keyword evidence="1" id="KW-0813">Transport</keyword>
<dbReference type="eggNOG" id="ENOG502QRJ3">
    <property type="taxonomic scope" value="Eukaryota"/>
</dbReference>
<dbReference type="GO" id="GO:0090522">
    <property type="term" value="P:vesicle tethering involved in exocytosis"/>
    <property type="evidence" value="ECO:0007669"/>
    <property type="project" value="UniProtKB-UniRule"/>
</dbReference>
<evidence type="ECO:0000313" key="2">
    <source>
        <dbReference type="EMBL" id="EMS58055.1"/>
    </source>
</evidence>
<protein>
    <recommendedName>
        <fullName evidence="1">Exocyst complex component Sec8</fullName>
    </recommendedName>
</protein>
<gene>
    <name evidence="2" type="ORF">TRIUR3_20804</name>
</gene>
<dbReference type="GO" id="GO:0015031">
    <property type="term" value="P:protein transport"/>
    <property type="evidence" value="ECO:0007669"/>
    <property type="project" value="UniProtKB-KW"/>
</dbReference>
<dbReference type="PANTHER" id="PTHR14146">
    <property type="entry name" value="EXOCYST COMPLEX COMPONENT 4"/>
    <property type="match status" value="1"/>
</dbReference>
<sequence length="689" mass="75846">MAEKQLYAAVQLHVQSMLMLEREGLQAVGALQDVRSDLTKLRGALFYKILEELHCHLYNNGEYSLVTLSMVDSEDIPTSGATGRLVNSMQPLSRRTMSIKGENHFSGPATADGITKTSSVGCSSFDGPDDDSSLGGGCGRKDSKSFSCEIPIFLSCATPDEFLESMRKADAPLNVKYLRTLVQCLSMLQKVAAAGAVIWRWTRHRRPSSVDVGKPEVYVVTLSDNGAENAATYAVTLPAVAGHGEAGHNPLPLSTMLLTVPVAPPPPPFSPHLSHRRQARVLDYEKIGIDLDFSYRRKKRVHIFPFDLEMCSFWEEREAMRPWCCGRLPNAESKTIVSVAMTSLRLFIVVLTDQLFNIEVFDLYVDTNDFIEEYGEELHVSGHTCQGTYRSRFVRKHAEEDLADADEKKQRWGRKGGENQRVRPTIHDVITSKIKSYAREASKSNIDKVAKRTASDVSHSHGAVTRYQLPKQKKKNEASTLATQLVASPISPVMAPTGDAQHAASQLLGSIFECLVGILENHITVGELLEQKSSTDVDSVNTPHVANGDTSWNPDSEYSQPTGGFSVAFSLSVVQWFYSPKGIRDGKGFGEPLIPTPEIPNTLVLVCLDEVKDGSEGLSFAFRVTDAAISAQNEGQGWRRNPAVPQEGYGTASIIPDQGIFLAASVYRPVFEFMNKIGLMLPRKYSQLG</sequence>
<dbReference type="GO" id="GO:0006893">
    <property type="term" value="P:Golgi to plasma membrane transport"/>
    <property type="evidence" value="ECO:0007669"/>
    <property type="project" value="TreeGrafter"/>
</dbReference>
<accession>M8A0D4</accession>
<keyword evidence="1" id="KW-0653">Protein transport</keyword>
<dbReference type="AlphaFoldDB" id="M8A0D4"/>
<organism evidence="2">
    <name type="scientific">Triticum urartu</name>
    <name type="common">Red wild einkorn</name>
    <name type="synonym">Crithodium urartu</name>
    <dbReference type="NCBI Taxonomy" id="4572"/>
    <lineage>
        <taxon>Eukaryota</taxon>
        <taxon>Viridiplantae</taxon>
        <taxon>Streptophyta</taxon>
        <taxon>Embryophyta</taxon>
        <taxon>Tracheophyta</taxon>
        <taxon>Spermatophyta</taxon>
        <taxon>Magnoliopsida</taxon>
        <taxon>Liliopsida</taxon>
        <taxon>Poales</taxon>
        <taxon>Poaceae</taxon>
        <taxon>BOP clade</taxon>
        <taxon>Pooideae</taxon>
        <taxon>Triticodae</taxon>
        <taxon>Triticeae</taxon>
        <taxon>Triticinae</taxon>
        <taxon>Triticum</taxon>
    </lineage>
</organism>
<dbReference type="OMA" id="SGHTCQG"/>
<dbReference type="GO" id="GO:0006612">
    <property type="term" value="P:protein targeting to membrane"/>
    <property type="evidence" value="ECO:0007669"/>
    <property type="project" value="UniProtKB-UniRule"/>
</dbReference>
<dbReference type="EMBL" id="KD137338">
    <property type="protein sequence ID" value="EMS58055.1"/>
    <property type="molecule type" value="Genomic_DNA"/>
</dbReference>
<proteinExistence type="inferred from homology"/>
<comment type="function">
    <text evidence="1">Component of the exocyst complex involved in the docking of exocytic vesicles with fusion sites on the plasma membrane.</text>
</comment>
<dbReference type="InterPro" id="IPR039682">
    <property type="entry name" value="Sec8/EXOC4"/>
</dbReference>
<dbReference type="PANTHER" id="PTHR14146:SF0">
    <property type="entry name" value="EXOCYST COMPLEX COMPONENT 4"/>
    <property type="match status" value="1"/>
</dbReference>
<evidence type="ECO:0000256" key="1">
    <source>
        <dbReference type="RuleBase" id="RU367079"/>
    </source>
</evidence>